<organism evidence="1 2">
    <name type="scientific">Pristionchus fissidentatus</name>
    <dbReference type="NCBI Taxonomy" id="1538716"/>
    <lineage>
        <taxon>Eukaryota</taxon>
        <taxon>Metazoa</taxon>
        <taxon>Ecdysozoa</taxon>
        <taxon>Nematoda</taxon>
        <taxon>Chromadorea</taxon>
        <taxon>Rhabditida</taxon>
        <taxon>Rhabditina</taxon>
        <taxon>Diplogasteromorpha</taxon>
        <taxon>Diplogasteroidea</taxon>
        <taxon>Neodiplogasteridae</taxon>
        <taxon>Pristionchus</taxon>
    </lineage>
</organism>
<protein>
    <recommendedName>
        <fullName evidence="3">C2H2-type domain-containing protein</fullName>
    </recommendedName>
</protein>
<dbReference type="Proteomes" id="UP001432322">
    <property type="component" value="Unassembled WGS sequence"/>
</dbReference>
<evidence type="ECO:0000313" key="2">
    <source>
        <dbReference type="Proteomes" id="UP001432322"/>
    </source>
</evidence>
<proteinExistence type="predicted"/>
<dbReference type="AlphaFoldDB" id="A0AAV5WYA1"/>
<sequence>TALVALGWANESREFAALAGALQTEIPKLTQHATVVCWECSFNMLTPVNLLDHLMEHNHLRFMGGPCMFDIMIRLCRGTEDWSLTQ</sequence>
<reference evidence="1" key="1">
    <citation type="submission" date="2023-10" db="EMBL/GenBank/DDBJ databases">
        <title>Genome assembly of Pristionchus species.</title>
        <authorList>
            <person name="Yoshida K."/>
            <person name="Sommer R.J."/>
        </authorList>
    </citation>
    <scope>NUCLEOTIDE SEQUENCE</scope>
    <source>
        <strain evidence="1">RS5133</strain>
    </source>
</reference>
<evidence type="ECO:0008006" key="3">
    <source>
        <dbReference type="Google" id="ProtNLM"/>
    </source>
</evidence>
<keyword evidence="2" id="KW-1185">Reference proteome</keyword>
<gene>
    <name evidence="1" type="ORF">PFISCL1PPCAC_25806</name>
</gene>
<evidence type="ECO:0000313" key="1">
    <source>
        <dbReference type="EMBL" id="GMT34509.1"/>
    </source>
</evidence>
<dbReference type="EMBL" id="BTSY01000006">
    <property type="protein sequence ID" value="GMT34509.1"/>
    <property type="molecule type" value="Genomic_DNA"/>
</dbReference>
<feature type="non-terminal residue" evidence="1">
    <location>
        <position position="1"/>
    </location>
</feature>
<name>A0AAV5WYA1_9BILA</name>
<accession>A0AAV5WYA1</accession>
<comment type="caution">
    <text evidence="1">The sequence shown here is derived from an EMBL/GenBank/DDBJ whole genome shotgun (WGS) entry which is preliminary data.</text>
</comment>